<reference evidence="3 4" key="2">
    <citation type="journal article" date="2015" name="Syst. Appl. Microbiol.">
        <title>Nitrincola nitratireducens sp. nov. isolated from a haloalkaline crater lake.</title>
        <authorList>
            <person name="Singh A."/>
            <person name="Vaidya B."/>
            <person name="Tanuku N.R."/>
            <person name="Pinnaka A.K."/>
        </authorList>
    </citation>
    <scope>NUCLEOTIDE SEQUENCE [LARGE SCALE GENOMIC DNA]</scope>
    <source>
        <strain evidence="3 4">AK23</strain>
    </source>
</reference>
<dbReference type="OrthoDB" id="8374021at2"/>
<gene>
    <name evidence="3" type="ORF">D791_01202</name>
</gene>
<protein>
    <recommendedName>
        <fullName evidence="2">Putative zinc-finger domain-containing protein</fullName>
    </recommendedName>
</protein>
<proteinExistence type="predicted"/>
<dbReference type="EMBL" id="AONB01000004">
    <property type="protein sequence ID" value="EXJ11829.1"/>
    <property type="molecule type" value="Genomic_DNA"/>
</dbReference>
<keyword evidence="4" id="KW-1185">Reference proteome</keyword>
<dbReference type="Pfam" id="PF13490">
    <property type="entry name" value="zf-HC2"/>
    <property type="match status" value="1"/>
</dbReference>
<evidence type="ECO:0000256" key="1">
    <source>
        <dbReference type="SAM" id="MobiDB-lite"/>
    </source>
</evidence>
<dbReference type="RefSeq" id="WP_051514277.1">
    <property type="nucleotide sequence ID" value="NZ_AONB01000004.1"/>
</dbReference>
<feature type="compositionally biased region" description="Basic and acidic residues" evidence="1">
    <location>
        <begin position="57"/>
        <end position="73"/>
    </location>
</feature>
<dbReference type="STRING" id="1229521.D791_01202"/>
<sequence>MLTCHKATHLMSARLDRPLPLGEKLSLRFHLMMCKSCHRCDQQLELIHQAGQGWHQKRIEEDHLEPDSDASKK</sequence>
<evidence type="ECO:0000259" key="2">
    <source>
        <dbReference type="Pfam" id="PF13490"/>
    </source>
</evidence>
<accession>W9UXQ6</accession>
<name>W9UXQ6_9GAMM</name>
<evidence type="ECO:0000313" key="4">
    <source>
        <dbReference type="Proteomes" id="UP000019464"/>
    </source>
</evidence>
<organism evidence="3 4">
    <name type="scientific">Nitrincola nitratireducens</name>
    <dbReference type="NCBI Taxonomy" id="1229521"/>
    <lineage>
        <taxon>Bacteria</taxon>
        <taxon>Pseudomonadati</taxon>
        <taxon>Pseudomonadota</taxon>
        <taxon>Gammaproteobacteria</taxon>
        <taxon>Oceanospirillales</taxon>
        <taxon>Oceanospirillaceae</taxon>
        <taxon>Nitrincola</taxon>
    </lineage>
</organism>
<feature type="domain" description="Putative zinc-finger" evidence="2">
    <location>
        <begin position="4"/>
        <end position="38"/>
    </location>
</feature>
<dbReference type="InterPro" id="IPR027383">
    <property type="entry name" value="Znf_put"/>
</dbReference>
<feature type="region of interest" description="Disordered" evidence="1">
    <location>
        <begin position="52"/>
        <end position="73"/>
    </location>
</feature>
<dbReference type="AlphaFoldDB" id="W9UXQ6"/>
<evidence type="ECO:0000313" key="3">
    <source>
        <dbReference type="EMBL" id="EXJ11829.1"/>
    </source>
</evidence>
<reference evidence="4" key="1">
    <citation type="submission" date="2012-11" db="EMBL/GenBank/DDBJ databases">
        <authorList>
            <person name="Singh A."/>
            <person name="Pinnaka A.K."/>
            <person name="Vaidya B."/>
        </authorList>
    </citation>
    <scope>NUCLEOTIDE SEQUENCE [LARGE SCALE GENOMIC DNA]</scope>
    <source>
        <strain evidence="4">AK23</strain>
    </source>
</reference>
<comment type="caution">
    <text evidence="3">The sequence shown here is derived from an EMBL/GenBank/DDBJ whole genome shotgun (WGS) entry which is preliminary data.</text>
</comment>
<dbReference type="Proteomes" id="UP000019464">
    <property type="component" value="Unassembled WGS sequence"/>
</dbReference>